<feature type="non-terminal residue" evidence="2">
    <location>
        <position position="389"/>
    </location>
</feature>
<dbReference type="OrthoDB" id="5429139at2759"/>
<feature type="compositionally biased region" description="Basic and acidic residues" evidence="1">
    <location>
        <begin position="118"/>
        <end position="135"/>
    </location>
</feature>
<feature type="region of interest" description="Disordered" evidence="1">
    <location>
        <begin position="76"/>
        <end position="136"/>
    </location>
</feature>
<sequence length="389" mass="44275">MSSPYNVLKNPVETLSKSNWRKVFTDLRLWLESKGLFYACLHEKEKYYSITYFRDRIPTDIEILIASVAALHAKKDDEAQKSSANKSNVMKHERSIQWEKDESAESLAKLSFQKQHRRDLSGSPEERYLDRERKQPSRNRARGYRCYMCKSEEQRVDTCQYKERAYEWALQLCLKEEKVSTRSSKSFKHPSTRKDPDRVANSRRTQLNRPKVKTTAYVAQDIDSGSENEAVEEERIMAYSDETTCGKPRNSPILPTLHADTAASSHVTDDLMNFRGPLRPTCRVIKVCGGKLICTEMGDAIIMTENGNAILKDCLLVPGLGANLMSVRKACIHAGLKGVFDARAMYLVKDKKVVLIAFHVNGIYTVSSLSPTIKSEIALQSQNLKNCFE</sequence>
<proteinExistence type="predicted"/>
<gene>
    <name evidence="2" type="ORF">EPUL_005869</name>
</gene>
<evidence type="ECO:0000313" key="2">
    <source>
        <dbReference type="EMBL" id="POS82196.1"/>
    </source>
</evidence>
<organism evidence="2 3">
    <name type="scientific">Erysiphe pulchra</name>
    <dbReference type="NCBI Taxonomy" id="225359"/>
    <lineage>
        <taxon>Eukaryota</taxon>
        <taxon>Fungi</taxon>
        <taxon>Dikarya</taxon>
        <taxon>Ascomycota</taxon>
        <taxon>Pezizomycotina</taxon>
        <taxon>Leotiomycetes</taxon>
        <taxon>Erysiphales</taxon>
        <taxon>Erysiphaceae</taxon>
        <taxon>Erysiphe</taxon>
    </lineage>
</organism>
<dbReference type="EMBL" id="PEDP01003696">
    <property type="protein sequence ID" value="POS82196.1"/>
    <property type="molecule type" value="Genomic_DNA"/>
</dbReference>
<comment type="caution">
    <text evidence="2">The sequence shown here is derived from an EMBL/GenBank/DDBJ whole genome shotgun (WGS) entry which is preliminary data.</text>
</comment>
<feature type="compositionally biased region" description="Basic and acidic residues" evidence="1">
    <location>
        <begin position="90"/>
        <end position="103"/>
    </location>
</feature>
<accession>A0A2S4PJG8</accession>
<dbReference type="AlphaFoldDB" id="A0A2S4PJG8"/>
<evidence type="ECO:0000256" key="1">
    <source>
        <dbReference type="SAM" id="MobiDB-lite"/>
    </source>
</evidence>
<evidence type="ECO:0000313" key="3">
    <source>
        <dbReference type="Proteomes" id="UP000237438"/>
    </source>
</evidence>
<name>A0A2S4PJG8_9PEZI</name>
<feature type="region of interest" description="Disordered" evidence="1">
    <location>
        <begin position="181"/>
        <end position="214"/>
    </location>
</feature>
<dbReference type="Proteomes" id="UP000237438">
    <property type="component" value="Unassembled WGS sequence"/>
</dbReference>
<protein>
    <submittedName>
        <fullName evidence="2">Uncharacterized protein</fullName>
    </submittedName>
</protein>
<keyword evidence="3" id="KW-1185">Reference proteome</keyword>
<reference evidence="2 3" key="1">
    <citation type="submission" date="2017-10" db="EMBL/GenBank/DDBJ databases">
        <title>Development of genomic resources for the powdery mildew, Erysiphe pulchra.</title>
        <authorList>
            <person name="Wadl P.A."/>
            <person name="Mack B.M."/>
            <person name="Moore G."/>
            <person name="Beltz S.B."/>
        </authorList>
    </citation>
    <scope>NUCLEOTIDE SEQUENCE [LARGE SCALE GENOMIC DNA]</scope>
    <source>
        <strain evidence="2">Cflorida</strain>
    </source>
</reference>